<accession>A0A242K8Q7</accession>
<reference evidence="2" key="3">
    <citation type="submission" date="2024-03" db="EMBL/GenBank/DDBJ databases">
        <title>The Genome Sequence of Enterococcus sp. DIV0242b.</title>
        <authorList>
            <consortium name="The Broad Institute Genomics Platform"/>
            <consortium name="The Broad Institute Microbial Omics Core"/>
            <consortium name="The Broad Institute Genomic Center for Infectious Diseases"/>
            <person name="Earl A."/>
            <person name="Manson A."/>
            <person name="Gilmore M."/>
            <person name="Schwartman J."/>
            <person name="Shea T."/>
            <person name="Abouelleil A."/>
            <person name="Cao P."/>
            <person name="Chapman S."/>
            <person name="Cusick C."/>
            <person name="Young S."/>
            <person name="Neafsey D."/>
            <person name="Nusbaum C."/>
            <person name="Birren B."/>
        </authorList>
    </citation>
    <scope>NUCLEOTIDE SEQUENCE</scope>
    <source>
        <strain evidence="2">9E7_DIV0242</strain>
    </source>
</reference>
<name>A0A242K8Q7_9ENTE</name>
<evidence type="ECO:0000313" key="3">
    <source>
        <dbReference type="Proteomes" id="UP000195141"/>
    </source>
</evidence>
<dbReference type="RefSeq" id="WP_086348753.1">
    <property type="nucleotide sequence ID" value="NZ_CP147247.1"/>
</dbReference>
<reference evidence="2" key="2">
    <citation type="submission" date="2017-05" db="EMBL/GenBank/DDBJ databases">
        <authorList>
            <consortium name="The Broad Institute Genomics Platform"/>
            <consortium name="The Broad Institute Genomic Center for Infectious Diseases"/>
            <person name="Earl A."/>
            <person name="Manson A."/>
            <person name="Schwartman J."/>
            <person name="Gilmore M."/>
            <person name="Abouelleil A."/>
            <person name="Cao P."/>
            <person name="Chapman S."/>
            <person name="Cusick C."/>
            <person name="Shea T."/>
            <person name="Young S."/>
            <person name="Neafsey D."/>
            <person name="Nusbaum C."/>
            <person name="Birren B."/>
        </authorList>
    </citation>
    <scope>NUCLEOTIDE SEQUENCE</scope>
    <source>
        <strain evidence="2">9E7_DIV0242</strain>
    </source>
</reference>
<dbReference type="OrthoDB" id="2192235at2"/>
<organism evidence="1">
    <name type="scientific">Candidatus Enterococcus clewellii</name>
    <dbReference type="NCBI Taxonomy" id="1834193"/>
    <lineage>
        <taxon>Bacteria</taxon>
        <taxon>Bacillati</taxon>
        <taxon>Bacillota</taxon>
        <taxon>Bacilli</taxon>
        <taxon>Lactobacillales</taxon>
        <taxon>Enterococcaceae</taxon>
        <taxon>Enterococcus</taxon>
    </lineage>
</organism>
<dbReference type="AlphaFoldDB" id="A0A242K8Q7"/>
<evidence type="ECO:0000313" key="1">
    <source>
        <dbReference type="EMBL" id="OTP17554.1"/>
    </source>
</evidence>
<proteinExistence type="predicted"/>
<dbReference type="Proteomes" id="UP000195141">
    <property type="component" value="Chromosome"/>
</dbReference>
<gene>
    <name evidence="1" type="ORF">A5888_001692</name>
    <name evidence="2" type="ORF">A5888_002929</name>
</gene>
<dbReference type="EMBL" id="NGMM01000002">
    <property type="protein sequence ID" value="OTP17554.1"/>
    <property type="molecule type" value="Genomic_DNA"/>
</dbReference>
<dbReference type="EMBL" id="CP147247">
    <property type="protein sequence ID" value="WYJ91161.1"/>
    <property type="molecule type" value="Genomic_DNA"/>
</dbReference>
<protein>
    <submittedName>
        <fullName evidence="1">Uncharacterized protein</fullName>
    </submittedName>
</protein>
<keyword evidence="3" id="KW-1185">Reference proteome</keyword>
<sequence>MLTAAQNHLVREAIREKAHNLGQIIQHESAKPLGDQNLKQLDSLTAEWHEYNKIYDELVRVGC</sequence>
<evidence type="ECO:0000313" key="2">
    <source>
        <dbReference type="EMBL" id="WYJ91161.1"/>
    </source>
</evidence>
<reference evidence="1" key="1">
    <citation type="submission" date="2017-05" db="EMBL/GenBank/DDBJ databases">
        <title>The Genome Sequence of Enterococcus sp. 9E7_DIV0242.</title>
        <authorList>
            <consortium name="The Broad Institute Genomics Platform"/>
            <consortium name="The Broad Institute Genomic Center for Infectious Diseases"/>
            <person name="Earl A."/>
            <person name="Manson A."/>
            <person name="Schwartman J."/>
            <person name="Gilmore M."/>
            <person name="Abouelleil A."/>
            <person name="Cao P."/>
            <person name="Chapman S."/>
            <person name="Cusick C."/>
            <person name="Shea T."/>
            <person name="Young S."/>
            <person name="Neafsey D."/>
            <person name="Nusbaum C."/>
            <person name="Birren B."/>
        </authorList>
    </citation>
    <scope>NUCLEOTIDE SEQUENCE [LARGE SCALE GENOMIC DNA]</scope>
    <source>
        <strain evidence="1">9E7_DIV0242</strain>
    </source>
</reference>